<dbReference type="EMBL" id="BA000011">
    <property type="protein sequence ID" value="BAB59874.1"/>
    <property type="molecule type" value="Genomic_DNA"/>
</dbReference>
<organism evidence="1 2">
    <name type="scientific">Thermoplasma volcanium (strain ATCC 51530 / DSM 4299 / JCM 9571 / NBRC 15438 / GSS1)</name>
    <dbReference type="NCBI Taxonomy" id="273116"/>
    <lineage>
        <taxon>Archaea</taxon>
        <taxon>Methanobacteriati</taxon>
        <taxon>Thermoplasmatota</taxon>
        <taxon>Thermoplasmata</taxon>
        <taxon>Thermoplasmatales</taxon>
        <taxon>Thermoplasmataceae</taxon>
        <taxon>Thermoplasma</taxon>
    </lineage>
</organism>
<name>Q97AS7_THEVO</name>
<proteinExistence type="predicted"/>
<keyword evidence="2" id="KW-1185">Reference proteome</keyword>
<evidence type="ECO:0000313" key="2">
    <source>
        <dbReference type="Proteomes" id="UP000001017"/>
    </source>
</evidence>
<gene>
    <name evidence="1" type="ORF">TVG0738178</name>
</gene>
<dbReference type="Proteomes" id="UP000001017">
    <property type="component" value="Chromosome"/>
</dbReference>
<reference evidence="1 2" key="2">
    <citation type="journal article" date="2000" name="Proc. Natl. Acad. Sci. U.S.A.">
        <title>Archaeal adaptation to higher temperatures revealed by genomic sequence of Thermoplasma volcanium.</title>
        <authorList>
            <person name="Kawashima T."/>
            <person name="Amano N."/>
            <person name="Koike H."/>
            <person name="Makino S."/>
            <person name="Higuchi S."/>
            <person name="Kawashima-Ohya Y."/>
            <person name="Watanabe K."/>
            <person name="Yamazaki M."/>
            <person name="Kanehori K."/>
            <person name="Kawamoto T."/>
            <person name="Nunoshiba T."/>
            <person name="Yamamoto Y."/>
            <person name="Aramaki H."/>
            <person name="Makino K."/>
            <person name="Suzuki M."/>
        </authorList>
    </citation>
    <scope>NUCLEOTIDE SEQUENCE [LARGE SCALE GENOMIC DNA]</scope>
    <source>
        <strain evidence="2">ATCC 51530 / DSM 4299 / JCM 9571 / NBRC 15438 / GSS1</strain>
    </source>
</reference>
<accession>Q97AS7</accession>
<dbReference type="HOGENOM" id="CLU_1507466_0_0_2"/>
<reference evidence="1 2" key="1">
    <citation type="journal article" date="1999" name="Proc. Jpn. Acad.">
        <title>Determination of the complete genomic DNA sequence of Thermoplasma volvanium GSS1.</title>
        <authorList>
            <person name="Kawashima T."/>
            <person name="Yamamoto Y."/>
            <person name="Aramaki H."/>
            <person name="Nunoshiba T."/>
            <person name="Kawamoto T."/>
            <person name="Watanabe K."/>
            <person name="Yamazaki M."/>
            <person name="Kanehori K."/>
            <person name="Amano N."/>
            <person name="Ohya Y."/>
            <person name="Makino K."/>
            <person name="Suzuki M."/>
        </authorList>
    </citation>
    <scope>NUCLEOTIDE SEQUENCE [LARGE SCALE GENOMIC DNA]</scope>
    <source>
        <strain evidence="2">ATCC 51530 / DSM 4299 / JCM 9571 / NBRC 15438 / GSS1</strain>
    </source>
</reference>
<sequence length="178" mass="20418">MGDYCKYCGSSDLEKVKYEAKYTNSTKTSKHIGLSHIIKAGVDNSSEGKIENTLYIDTYHCKKCKKIDCLCNIEPLEISISGDYEYKIIIPDAFQELLKNFHVDEIKLKNLISNLVNQRGIKKNINDFITNGNNKYKNNMIGFHHKLKIDNRDISINILMEMKDGMLLRIIYDGGKSI</sequence>
<dbReference type="AlphaFoldDB" id="Q97AS7"/>
<protein>
    <submittedName>
        <fullName evidence="1">TVG0738178 protein</fullName>
    </submittedName>
</protein>
<dbReference type="STRING" id="273116.gene:9381521"/>
<dbReference type="RefSeq" id="WP_048053978.1">
    <property type="nucleotide sequence ID" value="NC_002689.2"/>
</dbReference>
<dbReference type="KEGG" id="tvo:TVG0738178"/>
<dbReference type="PaxDb" id="273116-14324948"/>
<dbReference type="GeneID" id="24779929"/>
<evidence type="ECO:0000313" key="1">
    <source>
        <dbReference type="EMBL" id="BAB59874.1"/>
    </source>
</evidence>